<feature type="transmembrane region" description="Helical" evidence="1">
    <location>
        <begin position="6"/>
        <end position="27"/>
    </location>
</feature>
<keyword evidence="1" id="KW-0812">Transmembrane</keyword>
<dbReference type="AlphaFoldDB" id="A0A371P197"/>
<accession>A0A371P197</accession>
<evidence type="ECO:0000256" key="1">
    <source>
        <dbReference type="SAM" id="Phobius"/>
    </source>
</evidence>
<keyword evidence="1" id="KW-0472">Membrane</keyword>
<keyword evidence="1" id="KW-1133">Transmembrane helix</keyword>
<evidence type="ECO:0008006" key="4">
    <source>
        <dbReference type="Google" id="ProtNLM"/>
    </source>
</evidence>
<protein>
    <recommendedName>
        <fullName evidence="4">DUF2550 family protein</fullName>
    </recommendedName>
</protein>
<dbReference type="Proteomes" id="UP000265581">
    <property type="component" value="Unassembled WGS sequence"/>
</dbReference>
<dbReference type="RefSeq" id="WP_119704261.1">
    <property type="nucleotide sequence ID" value="NZ_JBHSOI010000002.1"/>
</dbReference>
<proteinExistence type="predicted"/>
<reference evidence="2 3" key="1">
    <citation type="submission" date="2018-08" db="EMBL/GenBank/DDBJ databases">
        <title>Aeromicrobium sp. M2KJ-4, whole genome shotgun sequence.</title>
        <authorList>
            <person name="Tuo L."/>
        </authorList>
    </citation>
    <scope>NUCLEOTIDE SEQUENCE [LARGE SCALE GENOMIC DNA]</scope>
    <source>
        <strain evidence="2 3">M2KJ-4</strain>
    </source>
</reference>
<comment type="caution">
    <text evidence="2">The sequence shown here is derived from an EMBL/GenBank/DDBJ whole genome shotgun (WGS) entry which is preliminary data.</text>
</comment>
<organism evidence="2 3">
    <name type="scientific">Aeromicrobium endophyticum</name>
    <dbReference type="NCBI Taxonomy" id="2292704"/>
    <lineage>
        <taxon>Bacteria</taxon>
        <taxon>Bacillati</taxon>
        <taxon>Actinomycetota</taxon>
        <taxon>Actinomycetes</taxon>
        <taxon>Propionibacteriales</taxon>
        <taxon>Nocardioidaceae</taxon>
        <taxon>Aeromicrobium</taxon>
    </lineage>
</organism>
<sequence length="140" mass="15056">MLEIVVIVVIGLLLGFVAFALVGLLRVRSLRARHRGRLATIEPQHSEPASLVGVASEGRVQTRGVGTLALGDTHLLFAQLLPERDVLVPRDAITSTRATRHFLGKTTGSDLLLVTWDVDGLTDAAAFSVPDVGAWRDRLA</sequence>
<evidence type="ECO:0000313" key="3">
    <source>
        <dbReference type="Proteomes" id="UP000265581"/>
    </source>
</evidence>
<dbReference type="EMBL" id="QUBR01000002">
    <property type="protein sequence ID" value="REK69661.1"/>
    <property type="molecule type" value="Genomic_DNA"/>
</dbReference>
<dbReference type="OrthoDB" id="3747944at2"/>
<keyword evidence="3" id="KW-1185">Reference proteome</keyword>
<evidence type="ECO:0000313" key="2">
    <source>
        <dbReference type="EMBL" id="REK69661.1"/>
    </source>
</evidence>
<gene>
    <name evidence="2" type="ORF">DX116_10675</name>
</gene>
<name>A0A371P197_9ACTN</name>